<organism evidence="1">
    <name type="scientific">Arundo donax</name>
    <name type="common">Giant reed</name>
    <name type="synonym">Donax arundinaceus</name>
    <dbReference type="NCBI Taxonomy" id="35708"/>
    <lineage>
        <taxon>Eukaryota</taxon>
        <taxon>Viridiplantae</taxon>
        <taxon>Streptophyta</taxon>
        <taxon>Embryophyta</taxon>
        <taxon>Tracheophyta</taxon>
        <taxon>Spermatophyta</taxon>
        <taxon>Magnoliopsida</taxon>
        <taxon>Liliopsida</taxon>
        <taxon>Poales</taxon>
        <taxon>Poaceae</taxon>
        <taxon>PACMAD clade</taxon>
        <taxon>Arundinoideae</taxon>
        <taxon>Arundineae</taxon>
        <taxon>Arundo</taxon>
    </lineage>
</organism>
<reference evidence="1" key="1">
    <citation type="submission" date="2014-09" db="EMBL/GenBank/DDBJ databases">
        <authorList>
            <person name="Magalhaes I.L.F."/>
            <person name="Oliveira U."/>
            <person name="Santos F.R."/>
            <person name="Vidigal T.H.D.A."/>
            <person name="Brescovit A.D."/>
            <person name="Santos A.J."/>
        </authorList>
    </citation>
    <scope>NUCLEOTIDE SEQUENCE</scope>
    <source>
        <tissue evidence="1">Shoot tissue taken approximately 20 cm above the soil surface</tissue>
    </source>
</reference>
<protein>
    <submittedName>
        <fullName evidence="1">Uncharacterized protein</fullName>
    </submittedName>
</protein>
<sequence length="55" mass="6221">MNMLSFCNYDRSGPVSHFSELYSILNWMADTTDYSNSSSSYMAKKRGAQAEGVDR</sequence>
<dbReference type="EMBL" id="GBRH01236794">
    <property type="protein sequence ID" value="JAD61101.1"/>
    <property type="molecule type" value="Transcribed_RNA"/>
</dbReference>
<proteinExistence type="predicted"/>
<accession>A0A0A9L8B0</accession>
<evidence type="ECO:0000313" key="1">
    <source>
        <dbReference type="EMBL" id="JAD61101.1"/>
    </source>
</evidence>
<reference evidence="1" key="2">
    <citation type="journal article" date="2015" name="Data Brief">
        <title>Shoot transcriptome of the giant reed, Arundo donax.</title>
        <authorList>
            <person name="Barrero R.A."/>
            <person name="Guerrero F.D."/>
            <person name="Moolhuijzen P."/>
            <person name="Goolsby J.A."/>
            <person name="Tidwell J."/>
            <person name="Bellgard S.E."/>
            <person name="Bellgard M.I."/>
        </authorList>
    </citation>
    <scope>NUCLEOTIDE SEQUENCE</scope>
    <source>
        <tissue evidence="1">Shoot tissue taken approximately 20 cm above the soil surface</tissue>
    </source>
</reference>
<dbReference type="AlphaFoldDB" id="A0A0A9L8B0"/>
<name>A0A0A9L8B0_ARUDO</name>